<keyword evidence="8" id="KW-1185">Reference proteome</keyword>
<dbReference type="EMBL" id="CAMGZC010000068">
    <property type="protein sequence ID" value="CAI0642667.1"/>
    <property type="molecule type" value="Genomic_DNA"/>
</dbReference>
<dbReference type="GO" id="GO:0046872">
    <property type="term" value="F:metal ion binding"/>
    <property type="evidence" value="ECO:0007669"/>
    <property type="project" value="UniProtKB-KW"/>
</dbReference>
<comment type="cofactor">
    <cofactor evidence="5">
        <name>Fe(2+)</name>
        <dbReference type="ChEBI" id="CHEBI:29033"/>
    </cofactor>
    <text evidence="5">Binds 1 Fe(2+) ion per subunit.</text>
</comment>
<feature type="binding site" evidence="5">
    <location>
        <position position="588"/>
    </location>
    <ligand>
        <name>Fe cation</name>
        <dbReference type="ChEBI" id="CHEBI:24875"/>
        <note>catalytic</note>
    </ligand>
</feature>
<gene>
    <name evidence="7" type="ORF">CGXH109_LOCUS17243</name>
</gene>
<evidence type="ECO:0000256" key="6">
    <source>
        <dbReference type="SAM" id="MobiDB-lite"/>
    </source>
</evidence>
<evidence type="ECO:0000256" key="3">
    <source>
        <dbReference type="ARBA" id="ARBA00023002"/>
    </source>
</evidence>
<dbReference type="GO" id="GO:0016121">
    <property type="term" value="P:carotene catabolic process"/>
    <property type="evidence" value="ECO:0007669"/>
    <property type="project" value="TreeGrafter"/>
</dbReference>
<feature type="binding site" evidence="5">
    <location>
        <position position="374"/>
    </location>
    <ligand>
        <name>Fe cation</name>
        <dbReference type="ChEBI" id="CHEBI:24875"/>
        <note>catalytic</note>
    </ligand>
</feature>
<keyword evidence="2 5" id="KW-0479">Metal-binding</keyword>
<dbReference type="InterPro" id="IPR004294">
    <property type="entry name" value="Carotenoid_Oase"/>
</dbReference>
<feature type="binding site" evidence="5">
    <location>
        <position position="309"/>
    </location>
    <ligand>
        <name>Fe cation</name>
        <dbReference type="ChEBI" id="CHEBI:24875"/>
        <note>catalytic</note>
    </ligand>
</feature>
<keyword evidence="3" id="KW-0560">Oxidoreductase</keyword>
<reference evidence="7" key="1">
    <citation type="submission" date="2022-08" db="EMBL/GenBank/DDBJ databases">
        <authorList>
            <person name="Giroux E."/>
            <person name="Giroux E."/>
        </authorList>
    </citation>
    <scope>NUCLEOTIDE SEQUENCE</scope>
    <source>
        <strain evidence="7">H1091258</strain>
    </source>
</reference>
<evidence type="ECO:0000313" key="8">
    <source>
        <dbReference type="Proteomes" id="UP001152533"/>
    </source>
</evidence>
<keyword evidence="4 5" id="KW-0408">Iron</keyword>
<evidence type="ECO:0000313" key="7">
    <source>
        <dbReference type="EMBL" id="CAI0642667.1"/>
    </source>
</evidence>
<dbReference type="PANTHER" id="PTHR10543:SF24">
    <property type="entry name" value="CAROTENOID ISOMEROOXYGENASE"/>
    <property type="match status" value="1"/>
</dbReference>
<name>A0A9W4RKS1_9PEZI</name>
<feature type="compositionally biased region" description="Basic and acidic residues" evidence="6">
    <location>
        <begin position="194"/>
        <end position="210"/>
    </location>
</feature>
<evidence type="ECO:0000256" key="1">
    <source>
        <dbReference type="ARBA" id="ARBA00006787"/>
    </source>
</evidence>
<dbReference type="Pfam" id="PF03055">
    <property type="entry name" value="RPE65"/>
    <property type="match status" value="1"/>
</dbReference>
<dbReference type="GO" id="GO:0010436">
    <property type="term" value="F:carotenoid dioxygenase activity"/>
    <property type="evidence" value="ECO:0007669"/>
    <property type="project" value="TreeGrafter"/>
</dbReference>
<protein>
    <submittedName>
        <fullName evidence="7">Uncharacterized protein</fullName>
    </submittedName>
</protein>
<accession>A0A9W4RKS1</accession>
<feature type="binding site" evidence="5">
    <location>
        <position position="259"/>
    </location>
    <ligand>
        <name>Fe cation</name>
        <dbReference type="ChEBI" id="CHEBI:24875"/>
        <note>catalytic</note>
    </ligand>
</feature>
<comment type="caution">
    <text evidence="7">The sequence shown here is derived from an EMBL/GenBank/DDBJ whole genome shotgun (WGS) entry which is preliminary data.</text>
</comment>
<comment type="similarity">
    <text evidence="1">Belongs to the carotenoid oxygenase family.</text>
</comment>
<proteinExistence type="inferred from homology"/>
<dbReference type="Proteomes" id="UP001152533">
    <property type="component" value="Unassembled WGS sequence"/>
</dbReference>
<organism evidence="7 8">
    <name type="scientific">Colletotrichum noveboracense</name>
    <dbReference type="NCBI Taxonomy" id="2664923"/>
    <lineage>
        <taxon>Eukaryota</taxon>
        <taxon>Fungi</taxon>
        <taxon>Dikarya</taxon>
        <taxon>Ascomycota</taxon>
        <taxon>Pezizomycotina</taxon>
        <taxon>Sordariomycetes</taxon>
        <taxon>Hypocreomycetidae</taxon>
        <taxon>Glomerellales</taxon>
        <taxon>Glomerellaceae</taxon>
        <taxon>Colletotrichum</taxon>
        <taxon>Colletotrichum gloeosporioides species complex</taxon>
    </lineage>
</organism>
<sequence>MVVSQKPSPGYNQYFLPEEDLQYLPPYLRDVPETTTETQCTTAGTWPPWLKGTFVRLVYAKVEEEDRQKDLADGEYRIGPGRFTVPLSEDGSKPRAIIQHFFDGLGMLHKFRMLDGNVHYTSRYTSEGVVRRAKRDGYLSTNVFGLNPNTPLKYTQDPCSALLGAQQSLYLPNGYMEPDEINVNVVPRRGMHLPPDDNPHSKGPEAKDPATEESAPIQVLVQTDFNLLQVCDARTLEPKRMLTYAQIDPELSGYGICSHPPKDRTRGLTFNYLIDSEKGIMSVFALNIASKPASLFWKTPLPCKPCYIHSLAMTDKYVVFIRNPVQMDVSDTTKPMSDMLQFEPNTPTQFFVLNKNDGRHVATYAQKDGFMFFHSVNGYDYVDRQTGAVNIHIDLCSYEETYPSYSEYSLSNIVDPARPLQDGTLVRYEMAGVDKADPSRIGRVTVAASIPGMACELPRIAKVASMDPNYRYVYCTAGNGGPSPGTTVPIGRLGNGLKVVQAAFFGSLAKSDWKTGTFKRWQPDNGESCPCEPVFVQRPGATGEDDGIVLTIVIDREGTHSILIGLDGQTFEEVARADMPQVYALGPHGSFVEGNFGV</sequence>
<evidence type="ECO:0000256" key="4">
    <source>
        <dbReference type="ARBA" id="ARBA00023004"/>
    </source>
</evidence>
<feature type="region of interest" description="Disordered" evidence="6">
    <location>
        <begin position="189"/>
        <end position="213"/>
    </location>
</feature>
<dbReference type="AlphaFoldDB" id="A0A9W4RKS1"/>
<dbReference type="PANTHER" id="PTHR10543">
    <property type="entry name" value="BETA-CAROTENE DIOXYGENASE"/>
    <property type="match status" value="1"/>
</dbReference>
<evidence type="ECO:0000256" key="5">
    <source>
        <dbReference type="PIRSR" id="PIRSR604294-1"/>
    </source>
</evidence>
<evidence type="ECO:0000256" key="2">
    <source>
        <dbReference type="ARBA" id="ARBA00022723"/>
    </source>
</evidence>